<protein>
    <submittedName>
        <fullName evidence="1">Uncharacterized protein</fullName>
    </submittedName>
</protein>
<reference evidence="1 2" key="1">
    <citation type="journal article" date="2013" name="Front. Microbiol.">
        <title>Comparative genomic analyses of the cyanobacterium, Lyngbya aestuarii BL J, a powerful hydrogen producer.</title>
        <authorList>
            <person name="Kothari A."/>
            <person name="Vaughn M."/>
            <person name="Garcia-Pichel F."/>
        </authorList>
    </citation>
    <scope>NUCLEOTIDE SEQUENCE [LARGE SCALE GENOMIC DNA]</scope>
    <source>
        <strain evidence="1 2">BL J</strain>
    </source>
</reference>
<dbReference type="EMBL" id="AUZM01000029">
    <property type="protein sequence ID" value="ERT06871.1"/>
    <property type="molecule type" value="Genomic_DNA"/>
</dbReference>
<dbReference type="Proteomes" id="UP000017127">
    <property type="component" value="Unassembled WGS sequence"/>
</dbReference>
<organism evidence="1 2">
    <name type="scientific">Lyngbya aestuarii BL J</name>
    <dbReference type="NCBI Taxonomy" id="1348334"/>
    <lineage>
        <taxon>Bacteria</taxon>
        <taxon>Bacillati</taxon>
        <taxon>Cyanobacteriota</taxon>
        <taxon>Cyanophyceae</taxon>
        <taxon>Oscillatoriophycideae</taxon>
        <taxon>Oscillatoriales</taxon>
        <taxon>Microcoleaceae</taxon>
        <taxon>Lyngbya</taxon>
    </lineage>
</organism>
<dbReference type="AlphaFoldDB" id="U7QKD2"/>
<name>U7QKD2_9CYAN</name>
<keyword evidence="2" id="KW-1185">Reference proteome</keyword>
<proteinExistence type="predicted"/>
<comment type="caution">
    <text evidence="1">The sequence shown here is derived from an EMBL/GenBank/DDBJ whole genome shotgun (WGS) entry which is preliminary data.</text>
</comment>
<dbReference type="Gene3D" id="3.40.50.11350">
    <property type="match status" value="1"/>
</dbReference>
<evidence type="ECO:0000313" key="1">
    <source>
        <dbReference type="EMBL" id="ERT06871.1"/>
    </source>
</evidence>
<evidence type="ECO:0000313" key="2">
    <source>
        <dbReference type="Proteomes" id="UP000017127"/>
    </source>
</evidence>
<accession>U7QKD2</accession>
<sequence>MRYLLYKNYESGLNNDLMSLELAVGLAYLTQRRLVYYGSAGEQRQLKSVSGGHYHRVPKHRRGIVNNQKIPTILDLLDPLPVDWISYSDFVQEKQTQTLSLSRFEQRLIDSVFVPNPGVVIPDVLEEFAENRFILRDVEQDIWHLENCNFGFYSRFFYLPHPSLYTLMESIRPHAIYRSLADKISDKLGKFNGIHVRLTDYRKHIPGIDQYYSQKILSNIQANFSPDELLVICTDESDNKAFFAEIINNYKNYLFIDELIMTEFLDDFQDLPFTDEQTLGLICNLVMAKAEKFAGTLRSTYTGIIHRNWLRNRLRLNPILSSLSFQYIDSGFDSLSIDFKDGFFLEKDQGLFSWNRIQLPISSAGKSWYREWPESVVITI</sequence>
<gene>
    <name evidence="1" type="ORF">M595_3155</name>
</gene>